<reference evidence="1" key="1">
    <citation type="journal article" date="2022" name="DNA Res.">
        <title>Genome analysis of five recently described species of the CUG-Ser clade uncovers Candida theae as a new hybrid lineage with pathogenic potential in the Candida parapsilosis species complex.</title>
        <authorList>
            <person name="Mixao V."/>
            <person name="Del Olmo V."/>
            <person name="Hegedusova E."/>
            <person name="Saus E."/>
            <person name="Pryszcz L."/>
            <person name="Cillingova A."/>
            <person name="Nosek J."/>
            <person name="Gabaldon T."/>
        </authorList>
    </citation>
    <scope>NUCLEOTIDE SEQUENCE</scope>
    <source>
        <strain evidence="1">CBS 10844</strain>
    </source>
</reference>
<dbReference type="AlphaFoldDB" id="A0AAI9WX05"/>
<gene>
    <name evidence="1" type="ORF">KGF56_003467</name>
</gene>
<dbReference type="Proteomes" id="UP001202479">
    <property type="component" value="Unassembled WGS sequence"/>
</dbReference>
<name>A0AAI9WX05_9ASCO</name>
<dbReference type="GeneID" id="73381082"/>
<proteinExistence type="predicted"/>
<sequence>MSPTSTSNQLLKRLFQSPLLKNPSRWLFGIPRKHSHKFIETQNYDRRALDTNAFAQALTQTYANSRTTVLPLGCGINLTVDKSDDGCILSPIVGRDVGDVPHRLIVNNKQLIEYLKDKPKLTYHFKPLRMETLGLSLQMKSQLAPDITDMIENSYKEKIDSLFKEVSEKLPEIPTGNDGILLTTTTSKSLSQWGDGYMKIDKSIFGLKKDKYIEFANHPELSQLIIAYIDFNS</sequence>
<dbReference type="RefSeq" id="XP_049179489.1">
    <property type="nucleotide sequence ID" value="XM_049324801.1"/>
</dbReference>
<organism evidence="1 2">
    <name type="scientific">Candida oxycetoniae</name>
    <dbReference type="NCBI Taxonomy" id="497107"/>
    <lineage>
        <taxon>Eukaryota</taxon>
        <taxon>Fungi</taxon>
        <taxon>Dikarya</taxon>
        <taxon>Ascomycota</taxon>
        <taxon>Saccharomycotina</taxon>
        <taxon>Pichiomycetes</taxon>
        <taxon>Debaryomycetaceae</taxon>
        <taxon>Candida/Lodderomyces clade</taxon>
        <taxon>Candida</taxon>
    </lineage>
</organism>
<protein>
    <submittedName>
        <fullName evidence="1">Uncharacterized protein</fullName>
    </submittedName>
</protein>
<evidence type="ECO:0000313" key="2">
    <source>
        <dbReference type="Proteomes" id="UP001202479"/>
    </source>
</evidence>
<accession>A0AAI9WX05</accession>
<evidence type="ECO:0000313" key="1">
    <source>
        <dbReference type="EMBL" id="KAI3403742.1"/>
    </source>
</evidence>
<dbReference type="EMBL" id="JAHUZD010000121">
    <property type="protein sequence ID" value="KAI3403742.1"/>
    <property type="molecule type" value="Genomic_DNA"/>
</dbReference>
<comment type="caution">
    <text evidence="1">The sequence shown here is derived from an EMBL/GenBank/DDBJ whole genome shotgun (WGS) entry which is preliminary data.</text>
</comment>
<keyword evidence="2" id="KW-1185">Reference proteome</keyword>